<dbReference type="Gene3D" id="3.10.450.40">
    <property type="match status" value="1"/>
</dbReference>
<gene>
    <name evidence="2" type="ORF">AVDCRST_MAG73-721</name>
</gene>
<name>A0A6J4TRM4_9BACT</name>
<evidence type="ECO:0000313" key="2">
    <source>
        <dbReference type="EMBL" id="CAA9528613.1"/>
    </source>
</evidence>
<feature type="domain" description="IraD/Gp25-like" evidence="1">
    <location>
        <begin position="40"/>
        <end position="129"/>
    </location>
</feature>
<dbReference type="Pfam" id="PF04965">
    <property type="entry name" value="GPW_gp25"/>
    <property type="match status" value="1"/>
</dbReference>
<evidence type="ECO:0000259" key="1">
    <source>
        <dbReference type="Pfam" id="PF04965"/>
    </source>
</evidence>
<protein>
    <recommendedName>
        <fullName evidence="1">IraD/Gp25-like domain-containing protein</fullName>
    </recommendedName>
</protein>
<proteinExistence type="predicted"/>
<dbReference type="EMBL" id="CADCWE010000043">
    <property type="protein sequence ID" value="CAA9528613.1"/>
    <property type="molecule type" value="Genomic_DNA"/>
</dbReference>
<dbReference type="AlphaFoldDB" id="A0A6J4TRM4"/>
<dbReference type="SUPFAM" id="SSF160719">
    <property type="entry name" value="gpW/gp25-like"/>
    <property type="match status" value="1"/>
</dbReference>
<accession>A0A6J4TRM4</accession>
<reference evidence="2" key="1">
    <citation type="submission" date="2020-02" db="EMBL/GenBank/DDBJ databases">
        <authorList>
            <person name="Meier V. D."/>
        </authorList>
    </citation>
    <scope>NUCLEOTIDE SEQUENCE</scope>
    <source>
        <strain evidence="2">AVDCRST_MAG73</strain>
    </source>
</reference>
<sequence length="145" mass="16084">MGDPGSPNGRAATTETDIVGAGWAFPVGPDARGRVALTHGAETIERAIRLILQTVKGERPMRPEFGSDLHLLVFAENNPTTAGRADFAVRQALARWEPRIEVRDVRVDWTGTDRGVMRIEIAYRIKATNDVRNLVFPFYAIPDEE</sequence>
<organism evidence="2">
    <name type="scientific">uncultured Thermomicrobiales bacterium</name>
    <dbReference type="NCBI Taxonomy" id="1645740"/>
    <lineage>
        <taxon>Bacteria</taxon>
        <taxon>Pseudomonadati</taxon>
        <taxon>Thermomicrobiota</taxon>
        <taxon>Thermomicrobia</taxon>
        <taxon>Thermomicrobiales</taxon>
        <taxon>environmental samples</taxon>
    </lineage>
</organism>
<dbReference type="InterPro" id="IPR007048">
    <property type="entry name" value="IraD/Gp25-like"/>
</dbReference>